<dbReference type="Gene3D" id="3.30.390.30">
    <property type="match status" value="1"/>
</dbReference>
<comment type="cofactor">
    <cofactor evidence="1">
        <name>FAD</name>
        <dbReference type="ChEBI" id="CHEBI:57692"/>
    </cofactor>
</comment>
<dbReference type="InterPro" id="IPR004099">
    <property type="entry name" value="Pyr_nucl-diS_OxRdtase_dimer"/>
</dbReference>
<accession>A0ABQ5JQ73</accession>
<keyword evidence="4" id="KW-0274">FAD</keyword>
<feature type="domain" description="Pyridine nucleotide-disulphide oxidoreductase dimerisation" evidence="8">
    <location>
        <begin position="334"/>
        <end position="425"/>
    </location>
</feature>
<dbReference type="InterPro" id="IPR023753">
    <property type="entry name" value="FAD/NAD-binding_dom"/>
</dbReference>
<evidence type="ECO:0000313" key="11">
    <source>
        <dbReference type="Proteomes" id="UP001628078"/>
    </source>
</evidence>
<dbReference type="InterPro" id="IPR050260">
    <property type="entry name" value="FAD-bd_OxRdtase"/>
</dbReference>
<evidence type="ECO:0000256" key="3">
    <source>
        <dbReference type="ARBA" id="ARBA00022630"/>
    </source>
</evidence>
<reference evidence="10 11" key="1">
    <citation type="submission" date="2022-03" db="EMBL/GenBank/DDBJ databases">
        <title>Draft genome sequence of Furfurilactobacillus curtus JCM 31185.</title>
        <authorList>
            <person name="Suzuki S."/>
            <person name="Endo A."/>
            <person name="Kajikawa A."/>
        </authorList>
    </citation>
    <scope>NUCLEOTIDE SEQUENCE [LARGE SCALE GENOMIC DNA]</scope>
    <source>
        <strain evidence="10 11">JCM 31185</strain>
    </source>
</reference>
<comment type="caution">
    <text evidence="10">The sequence shown here is derived from an EMBL/GenBank/DDBJ whole genome shotgun (WGS) entry which is preliminary data.</text>
</comment>
<keyword evidence="6" id="KW-0558">Oxidation</keyword>
<dbReference type="Gene3D" id="3.50.50.60">
    <property type="entry name" value="FAD/NAD(P)-binding domain"/>
    <property type="match status" value="2"/>
</dbReference>
<keyword evidence="3" id="KW-0285">Flavoprotein</keyword>
<evidence type="ECO:0000256" key="6">
    <source>
        <dbReference type="ARBA" id="ARBA00023097"/>
    </source>
</evidence>
<dbReference type="SUPFAM" id="SSF51905">
    <property type="entry name" value="FAD/NAD(P)-binding domain"/>
    <property type="match status" value="1"/>
</dbReference>
<dbReference type="PANTHER" id="PTHR43429:SF1">
    <property type="entry name" value="NAD(P)H SULFUR OXIDOREDUCTASE (COA-DEPENDENT)"/>
    <property type="match status" value="1"/>
</dbReference>
<evidence type="ECO:0000256" key="1">
    <source>
        <dbReference type="ARBA" id="ARBA00001974"/>
    </source>
</evidence>
<dbReference type="InterPro" id="IPR016156">
    <property type="entry name" value="FAD/NAD-linked_Rdtase_dimer_sf"/>
</dbReference>
<protein>
    <submittedName>
        <fullName evidence="10">NADH oxidase</fullName>
    </submittedName>
</protein>
<evidence type="ECO:0000259" key="9">
    <source>
        <dbReference type="Pfam" id="PF07992"/>
    </source>
</evidence>
<keyword evidence="7" id="KW-0676">Redox-active center</keyword>
<feature type="domain" description="FAD/NAD(P)-binding" evidence="9">
    <location>
        <begin position="1"/>
        <end position="305"/>
    </location>
</feature>
<dbReference type="EMBL" id="BQXO01000006">
    <property type="protein sequence ID" value="GKT06485.1"/>
    <property type="molecule type" value="Genomic_DNA"/>
</dbReference>
<dbReference type="PANTHER" id="PTHR43429">
    <property type="entry name" value="PYRIDINE NUCLEOTIDE-DISULFIDE OXIDOREDUCTASE DOMAIN-CONTAINING"/>
    <property type="match status" value="1"/>
</dbReference>
<gene>
    <name evidence="10" type="primary">nox1</name>
    <name evidence="10" type="ORF">JCM31185_17720</name>
</gene>
<proteinExistence type="inferred from homology"/>
<dbReference type="Pfam" id="PF02852">
    <property type="entry name" value="Pyr_redox_dim"/>
    <property type="match status" value="1"/>
</dbReference>
<name>A0ABQ5JQ73_9LACO</name>
<evidence type="ECO:0000256" key="7">
    <source>
        <dbReference type="ARBA" id="ARBA00023284"/>
    </source>
</evidence>
<dbReference type="SUPFAM" id="SSF55424">
    <property type="entry name" value="FAD/NAD-linked reductases, dimerisation (C-terminal) domain"/>
    <property type="match status" value="1"/>
</dbReference>
<evidence type="ECO:0000313" key="10">
    <source>
        <dbReference type="EMBL" id="GKT06485.1"/>
    </source>
</evidence>
<organism evidence="10 11">
    <name type="scientific">Furfurilactobacillus curtus</name>
    <dbReference type="NCBI Taxonomy" id="1746200"/>
    <lineage>
        <taxon>Bacteria</taxon>
        <taxon>Bacillati</taxon>
        <taxon>Bacillota</taxon>
        <taxon>Bacilli</taxon>
        <taxon>Lactobacillales</taxon>
        <taxon>Lactobacillaceae</taxon>
        <taxon>Furfurilactobacillus</taxon>
    </lineage>
</organism>
<evidence type="ECO:0000256" key="5">
    <source>
        <dbReference type="ARBA" id="ARBA00023002"/>
    </source>
</evidence>
<sequence>MKIIVIGCTHAGIAAITQILTEHPDASVTVYERHDNVSFLSCGISLYLSGQVKHLEDMFYSSPAELRALGATVNLQHDVLQIDKEARQISVENLQTKAIFMDHYDKLIMATGSSVAVPPLFGIDEEQVLLCKDYAQAQAIYQTAQIQHHITIVGGGYVGVELAESYATTEHEVTLIQGPNQLLNNYVDEALSAVVVDRLQQAGVNICLNERVLAFYGEDGQQVTIETSIGQHQADLVIVCTGFVPNSELLRGQVALAHNGAILIDDYLQTSDPNIYAAGDVCVVKYNPTAATAYIPLATNAIRQGMLAGRNVFGSVQKYLGTQATSAMSVFGDTLATTGLTLKRALTAGFNARSVTYEGLYRPDYMPDTAPLTIVLVYDLVSRRVLGAQLFSPHEVAQSANTISVIIQNQNTIDDLAYVDMLFQPQYDYPFNYLNLVAQAAIKQAADQENKQSGERS</sequence>
<evidence type="ECO:0000259" key="8">
    <source>
        <dbReference type="Pfam" id="PF02852"/>
    </source>
</evidence>
<evidence type="ECO:0000256" key="4">
    <source>
        <dbReference type="ARBA" id="ARBA00022827"/>
    </source>
</evidence>
<dbReference type="InterPro" id="IPR036188">
    <property type="entry name" value="FAD/NAD-bd_sf"/>
</dbReference>
<dbReference type="Proteomes" id="UP001628078">
    <property type="component" value="Unassembled WGS sequence"/>
</dbReference>
<dbReference type="PRINTS" id="PR00411">
    <property type="entry name" value="PNDRDTASEI"/>
</dbReference>
<keyword evidence="5" id="KW-0560">Oxidoreductase</keyword>
<comment type="similarity">
    <text evidence="2">Belongs to the class-III pyridine nucleotide-disulfide oxidoreductase family.</text>
</comment>
<dbReference type="Pfam" id="PF07992">
    <property type="entry name" value="Pyr_redox_2"/>
    <property type="match status" value="1"/>
</dbReference>
<dbReference type="RefSeq" id="WP_407884670.1">
    <property type="nucleotide sequence ID" value="NZ_BQXO01000006.1"/>
</dbReference>
<keyword evidence="11" id="KW-1185">Reference proteome</keyword>
<evidence type="ECO:0000256" key="2">
    <source>
        <dbReference type="ARBA" id="ARBA00009130"/>
    </source>
</evidence>
<dbReference type="PRINTS" id="PR00368">
    <property type="entry name" value="FADPNR"/>
</dbReference>